<evidence type="ECO:0000256" key="4">
    <source>
        <dbReference type="ARBA" id="ARBA00022827"/>
    </source>
</evidence>
<dbReference type="AlphaFoldDB" id="A0A507FUF9"/>
<keyword evidence="7" id="KW-1015">Disulfide bond</keyword>
<dbReference type="STRING" id="246404.A0A507FUF9"/>
<accession>A0A507FUF9</accession>
<dbReference type="GO" id="GO:0005758">
    <property type="term" value="C:mitochondrial intermembrane space"/>
    <property type="evidence" value="ECO:0007669"/>
    <property type="project" value="UniProtKB-SubCell"/>
</dbReference>
<evidence type="ECO:0000256" key="7">
    <source>
        <dbReference type="ARBA" id="ARBA00023157"/>
    </source>
</evidence>
<evidence type="ECO:0000256" key="3">
    <source>
        <dbReference type="ARBA" id="ARBA00022630"/>
    </source>
</evidence>
<reference evidence="10 11" key="1">
    <citation type="journal article" date="2019" name="Sci. Rep.">
        <title>Comparative genomics of chytrid fungi reveal insights into the obligate biotrophic and pathogenic lifestyle of Synchytrium endobioticum.</title>
        <authorList>
            <person name="van de Vossenberg B.T.L.H."/>
            <person name="Warris S."/>
            <person name="Nguyen H.D.T."/>
            <person name="van Gent-Pelzer M.P.E."/>
            <person name="Joly D.L."/>
            <person name="van de Geest H.C."/>
            <person name="Bonants P.J.M."/>
            <person name="Smith D.S."/>
            <person name="Levesque C.A."/>
            <person name="van der Lee T.A.J."/>
        </authorList>
    </citation>
    <scope>NUCLEOTIDE SEQUENCE [LARGE SCALE GENOMIC DNA]</scope>
    <source>
        <strain evidence="10 11">CBS 675.73</strain>
    </source>
</reference>
<keyword evidence="5 8" id="KW-0560">Oxidoreductase</keyword>
<evidence type="ECO:0000256" key="1">
    <source>
        <dbReference type="ARBA" id="ARBA00001974"/>
    </source>
</evidence>
<dbReference type="InterPro" id="IPR017905">
    <property type="entry name" value="ERV/ALR_sulphydryl_oxidase"/>
</dbReference>
<dbReference type="EC" id="1.8.3.2" evidence="8"/>
<dbReference type="PANTHER" id="PTHR12645:SF0">
    <property type="entry name" value="FAD-LINKED SULFHYDRYL OXIDASE ALR"/>
    <property type="match status" value="1"/>
</dbReference>
<dbReference type="Pfam" id="PF04777">
    <property type="entry name" value="Evr1_Alr"/>
    <property type="match status" value="1"/>
</dbReference>
<comment type="catalytic activity">
    <reaction evidence="8">
        <text>2 R'C(R)SH + O2 = R'C(R)S-S(R)CR' + H2O2</text>
        <dbReference type="Rhea" id="RHEA:17357"/>
        <dbReference type="ChEBI" id="CHEBI:15379"/>
        <dbReference type="ChEBI" id="CHEBI:16240"/>
        <dbReference type="ChEBI" id="CHEBI:16520"/>
        <dbReference type="ChEBI" id="CHEBI:17412"/>
        <dbReference type="EC" id="1.8.3.2"/>
    </reaction>
</comment>
<evidence type="ECO:0000313" key="11">
    <source>
        <dbReference type="Proteomes" id="UP000320333"/>
    </source>
</evidence>
<dbReference type="PROSITE" id="PS51324">
    <property type="entry name" value="ERV_ALR"/>
    <property type="match status" value="1"/>
</dbReference>
<dbReference type="PANTHER" id="PTHR12645">
    <property type="entry name" value="ALR/ERV"/>
    <property type="match status" value="1"/>
</dbReference>
<evidence type="ECO:0000313" key="10">
    <source>
        <dbReference type="EMBL" id="TPX78327.1"/>
    </source>
</evidence>
<keyword evidence="4 8" id="KW-0274">FAD</keyword>
<protein>
    <recommendedName>
        <fullName evidence="8">Sulfhydryl oxidase</fullName>
        <ecNumber evidence="8">1.8.3.2</ecNumber>
    </recommendedName>
</protein>
<gene>
    <name evidence="10" type="ORF">CcCBS67573_g00399</name>
</gene>
<dbReference type="Gene3D" id="1.20.120.310">
    <property type="entry name" value="ERV/ALR sulfhydryl oxidase domain"/>
    <property type="match status" value="1"/>
</dbReference>
<dbReference type="OrthoDB" id="17199at2759"/>
<evidence type="ECO:0000256" key="5">
    <source>
        <dbReference type="ARBA" id="ARBA00023002"/>
    </source>
</evidence>
<dbReference type="GO" id="GO:0050660">
    <property type="term" value="F:flavin adenine dinucleotide binding"/>
    <property type="evidence" value="ECO:0007669"/>
    <property type="project" value="TreeGrafter"/>
</dbReference>
<dbReference type="InterPro" id="IPR039799">
    <property type="entry name" value="ALR/ERV"/>
</dbReference>
<dbReference type="InterPro" id="IPR036774">
    <property type="entry name" value="ERV/ALR_sulphydryl_oxid_sf"/>
</dbReference>
<evidence type="ECO:0000256" key="2">
    <source>
        <dbReference type="ARBA" id="ARBA00004569"/>
    </source>
</evidence>
<dbReference type="SUPFAM" id="SSF69000">
    <property type="entry name" value="FAD-dependent thiol oxidase"/>
    <property type="match status" value="1"/>
</dbReference>
<evidence type="ECO:0000256" key="8">
    <source>
        <dbReference type="RuleBase" id="RU371123"/>
    </source>
</evidence>
<dbReference type="FunFam" id="1.20.120.310:FF:000003">
    <property type="entry name" value="Sulfhydryl oxidase"/>
    <property type="match status" value="1"/>
</dbReference>
<dbReference type="Proteomes" id="UP000320333">
    <property type="component" value="Unassembled WGS sequence"/>
</dbReference>
<organism evidence="10 11">
    <name type="scientific">Chytriomyces confervae</name>
    <dbReference type="NCBI Taxonomy" id="246404"/>
    <lineage>
        <taxon>Eukaryota</taxon>
        <taxon>Fungi</taxon>
        <taxon>Fungi incertae sedis</taxon>
        <taxon>Chytridiomycota</taxon>
        <taxon>Chytridiomycota incertae sedis</taxon>
        <taxon>Chytridiomycetes</taxon>
        <taxon>Chytridiales</taxon>
        <taxon>Chytriomycetaceae</taxon>
        <taxon>Chytriomyces</taxon>
    </lineage>
</organism>
<feature type="domain" description="ERV/ALR sulfhydryl oxidase" evidence="9">
    <location>
        <begin position="47"/>
        <end position="147"/>
    </location>
</feature>
<evidence type="ECO:0000259" key="9">
    <source>
        <dbReference type="PROSITE" id="PS51324"/>
    </source>
</evidence>
<dbReference type="GO" id="GO:0016971">
    <property type="term" value="F:flavin-dependent sulfhydryl oxidase activity"/>
    <property type="evidence" value="ECO:0007669"/>
    <property type="project" value="InterPro"/>
</dbReference>
<proteinExistence type="predicted"/>
<sequence length="153" mass="17433">MTAEESNETPKEKACGVCDGFKSYTKENKKKVKKTPSATAAAYPMPCPPDSRQLGRHTWTFLHTMAAYYPDSPTESEQKNASTFMKSFSKLYPCSYCADHLQKEIKKNPPKVSSSKEFSLWMCNVHNEVNERLGKPQFDCAKVFERWRDGCAE</sequence>
<dbReference type="EMBL" id="QEAP01000005">
    <property type="protein sequence ID" value="TPX78327.1"/>
    <property type="molecule type" value="Genomic_DNA"/>
</dbReference>
<comment type="cofactor">
    <cofactor evidence="1 8">
        <name>FAD</name>
        <dbReference type="ChEBI" id="CHEBI:57692"/>
    </cofactor>
</comment>
<comment type="subcellular location">
    <subcellularLocation>
        <location evidence="2">Mitochondrion intermembrane space</location>
    </subcellularLocation>
</comment>
<keyword evidence="6" id="KW-0496">Mitochondrion</keyword>
<keyword evidence="3 8" id="KW-0285">Flavoprotein</keyword>
<name>A0A507FUF9_9FUNG</name>
<evidence type="ECO:0000256" key="6">
    <source>
        <dbReference type="ARBA" id="ARBA00023128"/>
    </source>
</evidence>
<keyword evidence="11" id="KW-1185">Reference proteome</keyword>
<comment type="caution">
    <text evidence="10">The sequence shown here is derived from an EMBL/GenBank/DDBJ whole genome shotgun (WGS) entry which is preliminary data.</text>
</comment>